<sequence>MTNGPIAKPAKYKTSVEDPGIPGVFALLENELMFRPNDPACPMELHLGFRYIEDIYMTGDTTKIPSMFKVIRKDGIYFFEFESVRDLWGLGASQIASSAREDTPWRTVVTFSDV</sequence>
<evidence type="ECO:0000313" key="2">
    <source>
        <dbReference type="Proteomes" id="UP001457282"/>
    </source>
</evidence>
<dbReference type="AlphaFoldDB" id="A0AAW1W678"/>
<comment type="caution">
    <text evidence="1">The sequence shown here is derived from an EMBL/GenBank/DDBJ whole genome shotgun (WGS) entry which is preliminary data.</text>
</comment>
<dbReference type="EMBL" id="JBEDUW010000006">
    <property type="protein sequence ID" value="KAK9919518.1"/>
    <property type="molecule type" value="Genomic_DNA"/>
</dbReference>
<accession>A0AAW1W678</accession>
<keyword evidence="2" id="KW-1185">Reference proteome</keyword>
<proteinExistence type="predicted"/>
<evidence type="ECO:0000313" key="1">
    <source>
        <dbReference type="EMBL" id="KAK9919518.1"/>
    </source>
</evidence>
<gene>
    <name evidence="1" type="ORF">M0R45_028109</name>
</gene>
<name>A0AAW1W678_RUBAR</name>
<dbReference type="Proteomes" id="UP001457282">
    <property type="component" value="Unassembled WGS sequence"/>
</dbReference>
<reference evidence="1 2" key="1">
    <citation type="journal article" date="2023" name="G3 (Bethesda)">
        <title>A chromosome-length genome assembly and annotation of blackberry (Rubus argutus, cv. 'Hillquist').</title>
        <authorList>
            <person name="Bruna T."/>
            <person name="Aryal R."/>
            <person name="Dudchenko O."/>
            <person name="Sargent D.J."/>
            <person name="Mead D."/>
            <person name="Buti M."/>
            <person name="Cavallini A."/>
            <person name="Hytonen T."/>
            <person name="Andres J."/>
            <person name="Pham M."/>
            <person name="Weisz D."/>
            <person name="Mascagni F."/>
            <person name="Usai G."/>
            <person name="Natali L."/>
            <person name="Bassil N."/>
            <person name="Fernandez G.E."/>
            <person name="Lomsadze A."/>
            <person name="Armour M."/>
            <person name="Olukolu B."/>
            <person name="Poorten T."/>
            <person name="Britton C."/>
            <person name="Davik J."/>
            <person name="Ashrafi H."/>
            <person name="Aiden E.L."/>
            <person name="Borodovsky M."/>
            <person name="Worthington M."/>
        </authorList>
    </citation>
    <scope>NUCLEOTIDE SEQUENCE [LARGE SCALE GENOMIC DNA]</scope>
    <source>
        <strain evidence="1">PI 553951</strain>
    </source>
</reference>
<protein>
    <submittedName>
        <fullName evidence="1">Uncharacterized protein</fullName>
    </submittedName>
</protein>
<organism evidence="1 2">
    <name type="scientific">Rubus argutus</name>
    <name type="common">Southern blackberry</name>
    <dbReference type="NCBI Taxonomy" id="59490"/>
    <lineage>
        <taxon>Eukaryota</taxon>
        <taxon>Viridiplantae</taxon>
        <taxon>Streptophyta</taxon>
        <taxon>Embryophyta</taxon>
        <taxon>Tracheophyta</taxon>
        <taxon>Spermatophyta</taxon>
        <taxon>Magnoliopsida</taxon>
        <taxon>eudicotyledons</taxon>
        <taxon>Gunneridae</taxon>
        <taxon>Pentapetalae</taxon>
        <taxon>rosids</taxon>
        <taxon>fabids</taxon>
        <taxon>Rosales</taxon>
        <taxon>Rosaceae</taxon>
        <taxon>Rosoideae</taxon>
        <taxon>Rosoideae incertae sedis</taxon>
        <taxon>Rubus</taxon>
    </lineage>
</organism>